<evidence type="ECO:0000259" key="3">
    <source>
        <dbReference type="PROSITE" id="PS51782"/>
    </source>
</evidence>
<name>A0A1G7ZQX9_9ACTN</name>
<feature type="transmembrane region" description="Helical" evidence="2">
    <location>
        <begin position="135"/>
        <end position="156"/>
    </location>
</feature>
<evidence type="ECO:0000313" key="5">
    <source>
        <dbReference type="Proteomes" id="UP000198863"/>
    </source>
</evidence>
<dbReference type="Gene3D" id="3.10.350.10">
    <property type="entry name" value="LysM domain"/>
    <property type="match status" value="1"/>
</dbReference>
<accession>A0A1G7ZQX9</accession>
<dbReference type="InterPro" id="IPR036779">
    <property type="entry name" value="LysM_dom_sf"/>
</dbReference>
<gene>
    <name evidence="4" type="ORF">SAMN05660324_4331</name>
</gene>
<protein>
    <submittedName>
        <fullName evidence="4">LysM domain-containing protein</fullName>
    </submittedName>
</protein>
<dbReference type="RefSeq" id="WP_091068766.1">
    <property type="nucleotide sequence ID" value="NZ_FNCF01000009.1"/>
</dbReference>
<dbReference type="SMART" id="SM00257">
    <property type="entry name" value="LysM"/>
    <property type="match status" value="1"/>
</dbReference>
<proteinExistence type="predicted"/>
<dbReference type="AlphaFoldDB" id="A0A1G7ZQX9"/>
<evidence type="ECO:0000313" key="4">
    <source>
        <dbReference type="EMBL" id="SDH11162.1"/>
    </source>
</evidence>
<keyword evidence="2" id="KW-0472">Membrane</keyword>
<dbReference type="OrthoDB" id="5084290at2"/>
<dbReference type="Pfam" id="PF01476">
    <property type="entry name" value="LysM"/>
    <property type="match status" value="1"/>
</dbReference>
<dbReference type="PROSITE" id="PS51782">
    <property type="entry name" value="LYSM"/>
    <property type="match status" value="1"/>
</dbReference>
<dbReference type="Proteomes" id="UP000198863">
    <property type="component" value="Unassembled WGS sequence"/>
</dbReference>
<organism evidence="4 5">
    <name type="scientific">Klenkia brasiliensis</name>
    <dbReference type="NCBI Taxonomy" id="333142"/>
    <lineage>
        <taxon>Bacteria</taxon>
        <taxon>Bacillati</taxon>
        <taxon>Actinomycetota</taxon>
        <taxon>Actinomycetes</taxon>
        <taxon>Geodermatophilales</taxon>
        <taxon>Geodermatophilaceae</taxon>
        <taxon>Klenkia</taxon>
    </lineage>
</organism>
<keyword evidence="2" id="KW-1133">Transmembrane helix</keyword>
<feature type="compositionally biased region" description="Polar residues" evidence="1">
    <location>
        <begin position="7"/>
        <end position="20"/>
    </location>
</feature>
<sequence length="221" mass="22137">MAGTATPLPTTSIRTLQPVATSRDAGRAASRAHHPAGRRLAAVEPVTREAAAVLPLPKRPARSAGVGAVVVPLRPQDRPPVPAPVRGLRAAAPAPVVPVGVASGDVSPAGVGGPVRLRVDQRPPVPVRLTRRGRLVLGGLGVVTAVAVAALVGPALSGSSAGPELELAGRATVTVHSGDTLWSIARAVAPGSDPREVVDALQDVNGIQGADLVPGQVLLLP</sequence>
<dbReference type="InterPro" id="IPR018392">
    <property type="entry name" value="LysM"/>
</dbReference>
<dbReference type="EMBL" id="FNCF01000009">
    <property type="protein sequence ID" value="SDH11162.1"/>
    <property type="molecule type" value="Genomic_DNA"/>
</dbReference>
<keyword evidence="2" id="KW-0812">Transmembrane</keyword>
<reference evidence="5" key="1">
    <citation type="submission" date="2016-10" db="EMBL/GenBank/DDBJ databases">
        <authorList>
            <person name="Varghese N."/>
            <person name="Submissions S."/>
        </authorList>
    </citation>
    <scope>NUCLEOTIDE SEQUENCE [LARGE SCALE GENOMIC DNA]</scope>
    <source>
        <strain evidence="5">DSM 44526</strain>
    </source>
</reference>
<evidence type="ECO:0000256" key="2">
    <source>
        <dbReference type="SAM" id="Phobius"/>
    </source>
</evidence>
<evidence type="ECO:0000256" key="1">
    <source>
        <dbReference type="SAM" id="MobiDB-lite"/>
    </source>
</evidence>
<feature type="domain" description="LysM" evidence="3">
    <location>
        <begin position="171"/>
        <end position="220"/>
    </location>
</feature>
<feature type="region of interest" description="Disordered" evidence="1">
    <location>
        <begin position="1"/>
        <end position="37"/>
    </location>
</feature>
<keyword evidence="5" id="KW-1185">Reference proteome</keyword>
<dbReference type="CDD" id="cd00118">
    <property type="entry name" value="LysM"/>
    <property type="match status" value="1"/>
</dbReference>
<dbReference type="SUPFAM" id="SSF54106">
    <property type="entry name" value="LysM domain"/>
    <property type="match status" value="1"/>
</dbReference>